<reference evidence="1" key="1">
    <citation type="submission" date="2023-10" db="EMBL/GenBank/DDBJ databases">
        <title>Genome assembly of Pristionchus species.</title>
        <authorList>
            <person name="Yoshida K."/>
            <person name="Sommer R.J."/>
        </authorList>
    </citation>
    <scope>NUCLEOTIDE SEQUENCE</scope>
    <source>
        <strain evidence="1">RS5133</strain>
    </source>
</reference>
<dbReference type="EMBL" id="BTSY01000007">
    <property type="protein sequence ID" value="GMT35872.1"/>
    <property type="molecule type" value="Genomic_DNA"/>
</dbReference>
<name>A0AAV5WV00_9BILA</name>
<keyword evidence="2" id="KW-1185">Reference proteome</keyword>
<feature type="non-terminal residue" evidence="1">
    <location>
        <position position="111"/>
    </location>
</feature>
<evidence type="ECO:0000313" key="1">
    <source>
        <dbReference type="EMBL" id="GMT35872.1"/>
    </source>
</evidence>
<protein>
    <submittedName>
        <fullName evidence="1">Uncharacterized protein</fullName>
    </submittedName>
</protein>
<feature type="non-terminal residue" evidence="1">
    <location>
        <position position="1"/>
    </location>
</feature>
<evidence type="ECO:0000313" key="2">
    <source>
        <dbReference type="Proteomes" id="UP001432322"/>
    </source>
</evidence>
<sequence>LLPFVLIEARDHSFNRKAKIATKKHLGFVGLPGNGEFHINYQDGCAHYCEQNFEEECSGVVRCPFGEKLILGVRTHSMSAEWEGTCDIENVHHSHSLCCNQSVFKKDDFHP</sequence>
<dbReference type="Proteomes" id="UP001432322">
    <property type="component" value="Unassembled WGS sequence"/>
</dbReference>
<comment type="caution">
    <text evidence="1">The sequence shown here is derived from an EMBL/GenBank/DDBJ whole genome shotgun (WGS) entry which is preliminary data.</text>
</comment>
<accession>A0AAV5WV00</accession>
<gene>
    <name evidence="1" type="ORF">PFISCL1PPCAC_27169</name>
</gene>
<dbReference type="AlphaFoldDB" id="A0AAV5WV00"/>
<proteinExistence type="predicted"/>
<organism evidence="1 2">
    <name type="scientific">Pristionchus fissidentatus</name>
    <dbReference type="NCBI Taxonomy" id="1538716"/>
    <lineage>
        <taxon>Eukaryota</taxon>
        <taxon>Metazoa</taxon>
        <taxon>Ecdysozoa</taxon>
        <taxon>Nematoda</taxon>
        <taxon>Chromadorea</taxon>
        <taxon>Rhabditida</taxon>
        <taxon>Rhabditina</taxon>
        <taxon>Diplogasteromorpha</taxon>
        <taxon>Diplogasteroidea</taxon>
        <taxon>Neodiplogasteridae</taxon>
        <taxon>Pristionchus</taxon>
    </lineage>
</organism>